<feature type="signal peptide" evidence="15">
    <location>
        <begin position="1"/>
        <end position="22"/>
    </location>
</feature>
<dbReference type="PRINTS" id="PR00113">
    <property type="entry name" value="ALKPHPHTASE"/>
</dbReference>
<geneLocation type="plasmid" evidence="16 17">
    <name>1</name>
</geneLocation>
<feature type="binding site" evidence="13">
    <location>
        <position position="377"/>
    </location>
    <ligand>
        <name>Zn(2+)</name>
        <dbReference type="ChEBI" id="CHEBI:29105"/>
        <label>2</label>
    </ligand>
</feature>
<dbReference type="GO" id="GO:0046872">
    <property type="term" value="F:metal ion binding"/>
    <property type="evidence" value="ECO:0007669"/>
    <property type="project" value="UniProtKB-KW"/>
</dbReference>
<feature type="binding site" evidence="13">
    <location>
        <position position="340"/>
    </location>
    <ligand>
        <name>Zn(2+)</name>
        <dbReference type="ChEBI" id="CHEBI:29105"/>
        <label>2</label>
    </ligand>
</feature>
<evidence type="ECO:0000256" key="14">
    <source>
        <dbReference type="RuleBase" id="RU003946"/>
    </source>
</evidence>
<dbReference type="InterPro" id="IPR001952">
    <property type="entry name" value="Alkaline_phosphatase"/>
</dbReference>
<dbReference type="KEGG" id="smag:AN936_23890"/>
<evidence type="ECO:0000313" key="16">
    <source>
        <dbReference type="EMBL" id="ALH83180.1"/>
    </source>
</evidence>
<evidence type="ECO:0000256" key="5">
    <source>
        <dbReference type="ARBA" id="ARBA00022723"/>
    </source>
</evidence>
<dbReference type="GO" id="GO:0005886">
    <property type="term" value="C:plasma membrane"/>
    <property type="evidence" value="ECO:0007669"/>
    <property type="project" value="UniProtKB-SubCell"/>
</dbReference>
<protein>
    <submittedName>
        <fullName evidence="16">Alkaline phosphatase</fullName>
    </submittedName>
</protein>
<evidence type="ECO:0000256" key="8">
    <source>
        <dbReference type="ARBA" id="ARBA00022842"/>
    </source>
</evidence>
<feature type="binding site" evidence="13">
    <location>
        <position position="61"/>
    </location>
    <ligand>
        <name>Zn(2+)</name>
        <dbReference type="ChEBI" id="CHEBI:29105"/>
        <label>2</label>
    </ligand>
</feature>
<dbReference type="CDD" id="cd16012">
    <property type="entry name" value="ALP"/>
    <property type="match status" value="1"/>
</dbReference>
<dbReference type="AlphaFoldDB" id="A0A0N9UIF8"/>
<keyword evidence="15" id="KW-0732">Signal</keyword>
<accession>A0A0N9UIF8</accession>
<reference evidence="16 17" key="1">
    <citation type="journal article" date="2015" name="Genome Announc.">
        <title>Complete Genome Sequence of Polypropylene Glycol- and Polyethylene Glycol-Degrading Sphingopyxis macrogoltabida Strain EY-1.</title>
        <authorList>
            <person name="Ohtsubo Y."/>
            <person name="Nagata Y."/>
            <person name="Numata M."/>
            <person name="Tsuchikane K."/>
            <person name="Hosoyama A."/>
            <person name="Yamazoe A."/>
            <person name="Tsuda M."/>
            <person name="Fujita N."/>
            <person name="Kawai F."/>
        </authorList>
    </citation>
    <scope>NUCLEOTIDE SEQUENCE [LARGE SCALE GENOMIC DNA]</scope>
    <source>
        <strain evidence="16 17">EY-1</strain>
        <plasmid evidence="16">1</plasmid>
    </source>
</reference>
<evidence type="ECO:0000256" key="11">
    <source>
        <dbReference type="ARBA" id="ARBA00023288"/>
    </source>
</evidence>
<comment type="cofactor">
    <cofactor evidence="13">
        <name>Zn(2+)</name>
        <dbReference type="ChEBI" id="CHEBI:29105"/>
    </cofactor>
    <text evidence="13">Binds 2 Zn(2+) ions.</text>
</comment>
<keyword evidence="6" id="KW-0378">Hydrolase</keyword>
<evidence type="ECO:0000256" key="12">
    <source>
        <dbReference type="PIRSR" id="PIRSR601952-1"/>
    </source>
</evidence>
<evidence type="ECO:0000256" key="13">
    <source>
        <dbReference type="PIRSR" id="PIRSR601952-2"/>
    </source>
</evidence>
<evidence type="ECO:0000256" key="6">
    <source>
        <dbReference type="ARBA" id="ARBA00022801"/>
    </source>
</evidence>
<gene>
    <name evidence="16" type="ORF">AN936_23890</name>
</gene>
<evidence type="ECO:0000256" key="1">
    <source>
        <dbReference type="ARBA" id="ARBA00004609"/>
    </source>
</evidence>
<sequence>MSRPLLTATFCLSALLTVPALAQQASSTADYRAQGEAELADRLAAEERPDQARNVIIFIGDGMGVSTLTAARILAGQTAGVDGESFVTAMDRLDHTALVKTYSHDGQVSDSAPTATAILSGVKARNGVIGVGPEAILDDCASGLANTVPSVLGLAQEAGYATGIVTTTKITHATPAAGYAHSSQRDWEADADMPAEAIAQGCPDIARQLVEGPVGQRLDVVLGGGRSAFLPTSAADPEYSGRTGSRKDGRDLIAEWQRSHTGGTFVWNAAQLASYDPASGQPLLGLFEPSHMQYEADRAADTGGEPSLADMVELSIRRLSGKDGGYVLLVEGGRIDHAHHGGNAYRALTDAAALDAAVARAMSLVDLDETLIVTTADHSHTLTISGYPQRGNPILGTVAFGEPVKARDGKGYTTLGYANGPGAVAGERADPAAQDTAALDYRQQATVPLSGETHAGEDVAVRASGPGANLFRGTMEQQTIFYIVKRALFGDKPK</sequence>
<keyword evidence="10" id="KW-0325">Glycoprotein</keyword>
<keyword evidence="2" id="KW-1003">Cell membrane</keyword>
<evidence type="ECO:0000256" key="15">
    <source>
        <dbReference type="SAM" id="SignalP"/>
    </source>
</evidence>
<feature type="binding site" evidence="13">
    <location>
        <position position="331"/>
    </location>
    <ligand>
        <name>Mg(2+)</name>
        <dbReference type="ChEBI" id="CHEBI:18420"/>
    </ligand>
</feature>
<keyword evidence="7 13" id="KW-0862">Zinc</keyword>
<feature type="binding site" evidence="13">
    <location>
        <position position="378"/>
    </location>
    <ligand>
        <name>Zn(2+)</name>
        <dbReference type="ChEBI" id="CHEBI:29105"/>
        <label>2</label>
    </ligand>
</feature>
<organism evidence="16 17">
    <name type="scientific">Sphingopyxis macrogoltabida</name>
    <name type="common">Sphingomonas macrogoltabidus</name>
    <dbReference type="NCBI Taxonomy" id="33050"/>
    <lineage>
        <taxon>Bacteria</taxon>
        <taxon>Pseudomonadati</taxon>
        <taxon>Pseudomonadota</taxon>
        <taxon>Alphaproteobacteria</taxon>
        <taxon>Sphingomonadales</taxon>
        <taxon>Sphingomonadaceae</taxon>
        <taxon>Sphingopyxis</taxon>
    </lineage>
</organism>
<evidence type="ECO:0000256" key="10">
    <source>
        <dbReference type="ARBA" id="ARBA00023180"/>
    </source>
</evidence>
<dbReference type="Pfam" id="PF00245">
    <property type="entry name" value="Alk_phosphatase"/>
    <property type="match status" value="1"/>
</dbReference>
<dbReference type="FunFam" id="3.40.720.10:FF:000008">
    <property type="entry name" value="Alkaline phosphatase"/>
    <property type="match status" value="1"/>
</dbReference>
<comment type="cofactor">
    <cofactor evidence="13">
        <name>Mg(2+)</name>
        <dbReference type="ChEBI" id="CHEBI:18420"/>
    </cofactor>
    <text evidence="13">Binds 1 Mg(2+) ion.</text>
</comment>
<evidence type="ECO:0000256" key="4">
    <source>
        <dbReference type="ARBA" id="ARBA00022622"/>
    </source>
</evidence>
<evidence type="ECO:0000256" key="7">
    <source>
        <dbReference type="ARBA" id="ARBA00022833"/>
    </source>
</evidence>
<dbReference type="Gene3D" id="3.40.720.10">
    <property type="entry name" value="Alkaline Phosphatase, subunit A"/>
    <property type="match status" value="1"/>
</dbReference>
<evidence type="ECO:0000256" key="2">
    <source>
        <dbReference type="ARBA" id="ARBA00022475"/>
    </source>
</evidence>
<evidence type="ECO:0000256" key="9">
    <source>
        <dbReference type="ARBA" id="ARBA00023136"/>
    </source>
</evidence>
<dbReference type="InterPro" id="IPR017850">
    <property type="entry name" value="Alkaline_phosphatase_core_sf"/>
</dbReference>
<dbReference type="PANTHER" id="PTHR11596:SF5">
    <property type="entry name" value="ALKALINE PHOSPHATASE"/>
    <property type="match status" value="1"/>
</dbReference>
<dbReference type="GO" id="GO:0098552">
    <property type="term" value="C:side of membrane"/>
    <property type="evidence" value="ECO:0007669"/>
    <property type="project" value="UniProtKB-KW"/>
</dbReference>
<dbReference type="OrthoDB" id="9794455at2"/>
<dbReference type="PANTHER" id="PTHR11596">
    <property type="entry name" value="ALKALINE PHOSPHATASE"/>
    <property type="match status" value="1"/>
</dbReference>
<dbReference type="PATRIC" id="fig|33050.5.peg.4835"/>
<keyword evidence="8 13" id="KW-0460">Magnesium</keyword>
<name>A0A0N9UIF8_SPHMC</name>
<evidence type="ECO:0000256" key="3">
    <source>
        <dbReference type="ARBA" id="ARBA00022553"/>
    </source>
</evidence>
<comment type="subcellular location">
    <subcellularLocation>
        <location evidence="1">Cell membrane</location>
        <topology evidence="1">Lipid-anchor</topology>
        <topology evidence="1">GPI-anchor</topology>
    </subcellularLocation>
</comment>
<keyword evidence="4" id="KW-0336">GPI-anchor</keyword>
<dbReference type="SMART" id="SM00098">
    <property type="entry name" value="alkPPc"/>
    <property type="match status" value="1"/>
</dbReference>
<dbReference type="RefSeq" id="WP_054590623.1">
    <property type="nucleotide sequence ID" value="NZ_CP012701.1"/>
</dbReference>
<keyword evidence="9" id="KW-0472">Membrane</keyword>
<evidence type="ECO:0000313" key="17">
    <source>
        <dbReference type="Proteomes" id="UP000058074"/>
    </source>
</evidence>
<feature type="chain" id="PRO_5006038947" evidence="15">
    <location>
        <begin position="23"/>
        <end position="494"/>
    </location>
</feature>
<keyword evidence="3" id="KW-0597">Phosphoprotein</keyword>
<dbReference type="GO" id="GO:0004035">
    <property type="term" value="F:alkaline phosphatase activity"/>
    <property type="evidence" value="ECO:0007669"/>
    <property type="project" value="TreeGrafter"/>
</dbReference>
<feature type="binding site" evidence="13">
    <location>
        <position position="61"/>
    </location>
    <ligand>
        <name>Mg(2+)</name>
        <dbReference type="ChEBI" id="CHEBI:18420"/>
    </ligand>
</feature>
<proteinExistence type="inferred from homology"/>
<feature type="active site" description="Phosphoserine intermediate" evidence="12">
    <location>
        <position position="111"/>
    </location>
</feature>
<feature type="binding site" evidence="13">
    <location>
        <position position="454"/>
    </location>
    <ligand>
        <name>Zn(2+)</name>
        <dbReference type="ChEBI" id="CHEBI:29105"/>
        <label>2</label>
    </ligand>
</feature>
<feature type="binding site" evidence="13">
    <location>
        <position position="174"/>
    </location>
    <ligand>
        <name>Mg(2+)</name>
        <dbReference type="ChEBI" id="CHEBI:18420"/>
    </ligand>
</feature>
<dbReference type="Proteomes" id="UP000058074">
    <property type="component" value="Plasmid 1"/>
</dbReference>
<feature type="binding site" evidence="13">
    <location>
        <position position="172"/>
    </location>
    <ligand>
        <name>Mg(2+)</name>
        <dbReference type="ChEBI" id="CHEBI:18420"/>
    </ligand>
</feature>
<dbReference type="SUPFAM" id="SSF53649">
    <property type="entry name" value="Alkaline phosphatase-like"/>
    <property type="match status" value="1"/>
</dbReference>
<keyword evidence="11" id="KW-0449">Lipoprotein</keyword>
<feature type="binding site" evidence="13">
    <location>
        <position position="336"/>
    </location>
    <ligand>
        <name>Zn(2+)</name>
        <dbReference type="ChEBI" id="CHEBI:29105"/>
        <label>2</label>
    </ligand>
</feature>
<comment type="similarity">
    <text evidence="14">Belongs to the alkaline phosphatase family.</text>
</comment>
<dbReference type="EMBL" id="CP012701">
    <property type="protein sequence ID" value="ALH83180.1"/>
    <property type="molecule type" value="Genomic_DNA"/>
</dbReference>
<keyword evidence="16" id="KW-0614">Plasmid</keyword>
<keyword evidence="5 13" id="KW-0479">Metal-binding</keyword>